<evidence type="ECO:0000313" key="3">
    <source>
        <dbReference type="RefSeq" id="XP_016711817.1"/>
    </source>
</evidence>
<proteinExistence type="predicted"/>
<dbReference type="RefSeq" id="XP_016711817.1">
    <property type="nucleotide sequence ID" value="XM_016856328.2"/>
</dbReference>
<accession>A0A1U8LB33</accession>
<feature type="region of interest" description="Disordered" evidence="1">
    <location>
        <begin position="172"/>
        <end position="191"/>
    </location>
</feature>
<dbReference type="KEGG" id="ghi:107925619"/>
<keyword evidence="2" id="KW-1185">Reference proteome</keyword>
<gene>
    <name evidence="3" type="primary">LOC107925619</name>
</gene>
<dbReference type="PANTHER" id="PTHR47481:SF30">
    <property type="entry name" value="CCHC-TYPE DOMAIN-CONTAINING PROTEIN"/>
    <property type="match status" value="1"/>
</dbReference>
<dbReference type="PANTHER" id="PTHR47481">
    <property type="match status" value="1"/>
</dbReference>
<protein>
    <submittedName>
        <fullName evidence="3">Uncharacterized protein isoform X1</fullName>
    </submittedName>
</protein>
<name>A0A1U8LB33_GOSHI</name>
<dbReference type="Proteomes" id="UP000818029">
    <property type="component" value="Chromosome A01"/>
</dbReference>
<dbReference type="PaxDb" id="3635-A0A1U8LB33"/>
<dbReference type="GeneID" id="107925619"/>
<reference evidence="2" key="1">
    <citation type="journal article" date="2020" name="Nat. Genet.">
        <title>Genomic diversifications of five Gossypium allopolyploid species and their impact on cotton improvement.</title>
        <authorList>
            <person name="Chen Z.J."/>
            <person name="Sreedasyam A."/>
            <person name="Ando A."/>
            <person name="Song Q."/>
            <person name="De Santiago L.M."/>
            <person name="Hulse-Kemp A.M."/>
            <person name="Ding M."/>
            <person name="Ye W."/>
            <person name="Kirkbride R.C."/>
            <person name="Jenkins J."/>
            <person name="Plott C."/>
            <person name="Lovell J."/>
            <person name="Lin Y.M."/>
            <person name="Vaughn R."/>
            <person name="Liu B."/>
            <person name="Simpson S."/>
            <person name="Scheffler B.E."/>
            <person name="Wen L."/>
            <person name="Saski C.A."/>
            <person name="Grover C.E."/>
            <person name="Hu G."/>
            <person name="Conover J.L."/>
            <person name="Carlson J.W."/>
            <person name="Shu S."/>
            <person name="Boston L.B."/>
            <person name="Williams M."/>
            <person name="Peterson D.G."/>
            <person name="McGee K."/>
            <person name="Jones D.C."/>
            <person name="Wendel J.F."/>
            <person name="Stelly D.M."/>
            <person name="Grimwood J."/>
            <person name="Schmutz J."/>
        </authorList>
    </citation>
    <scope>NUCLEOTIDE SEQUENCE [LARGE SCALE GENOMIC DNA]</scope>
    <source>
        <strain evidence="2">cv. TM-1</strain>
    </source>
</reference>
<dbReference type="Pfam" id="PF14223">
    <property type="entry name" value="Retrotran_gag_2"/>
    <property type="match status" value="1"/>
</dbReference>
<reference evidence="3" key="2">
    <citation type="submission" date="2025-08" db="UniProtKB">
        <authorList>
            <consortium name="RefSeq"/>
        </authorList>
    </citation>
    <scope>IDENTIFICATION</scope>
</reference>
<sequence length="349" mass="37869">MLMEYFKKLLTLFGLSSKIALASWLLSSISPGVLPHLIGLDTNAHIWNAIVNLYGSKTTSHLMFYRRALHSQKKGELSMREFLVKIKGYCASLASCVESISEHEHVTAILNGLPLEYESVITIITISPTPYTIQGVTIMLLDANAQQLSSVLEALASTNMVTHQPIRQDVKSEPTPAFCQSTSARGRGRGRASGSRFQCLLCAKQGHLVDLCYYRFDASYKSAGYRPSQPSQANVCMFGASSSMALWLPTMPTPAPNTQPSWVYSPSMPATPWSNPFATTAYSPVNTSTLAAHQPQAYIATTETIEDNAWYIDSGATHYLTHSPTSLAESNPYKGPVLGSGHAHGGGSS</sequence>
<evidence type="ECO:0000313" key="2">
    <source>
        <dbReference type="Proteomes" id="UP000818029"/>
    </source>
</evidence>
<dbReference type="AlphaFoldDB" id="A0A1U8LB33"/>
<evidence type="ECO:0000256" key="1">
    <source>
        <dbReference type="SAM" id="MobiDB-lite"/>
    </source>
</evidence>
<organism evidence="2 3">
    <name type="scientific">Gossypium hirsutum</name>
    <name type="common">Upland cotton</name>
    <name type="synonym">Gossypium mexicanum</name>
    <dbReference type="NCBI Taxonomy" id="3635"/>
    <lineage>
        <taxon>Eukaryota</taxon>
        <taxon>Viridiplantae</taxon>
        <taxon>Streptophyta</taxon>
        <taxon>Embryophyta</taxon>
        <taxon>Tracheophyta</taxon>
        <taxon>Spermatophyta</taxon>
        <taxon>Magnoliopsida</taxon>
        <taxon>eudicotyledons</taxon>
        <taxon>Gunneridae</taxon>
        <taxon>Pentapetalae</taxon>
        <taxon>rosids</taxon>
        <taxon>malvids</taxon>
        <taxon>Malvales</taxon>
        <taxon>Malvaceae</taxon>
        <taxon>Malvoideae</taxon>
        <taxon>Gossypium</taxon>
    </lineage>
</organism>